<comment type="pathway">
    <text evidence="2">Cofactor biosynthesis; tetrahydrofolate biosynthesis; 2-amino-4-hydroxy-6-hydroxymethyl-7,8-dihydropteridine diphosphate from 7,8-dihydroneopterin triphosphate: step 3/4.</text>
</comment>
<comment type="caution">
    <text evidence="9">The sequence shown here is derived from an EMBL/GenBank/DDBJ whole genome shotgun (WGS) entry which is preliminary data.</text>
</comment>
<dbReference type="GO" id="GO:0046656">
    <property type="term" value="P:folic acid biosynthetic process"/>
    <property type="evidence" value="ECO:0007669"/>
    <property type="project" value="UniProtKB-KW"/>
</dbReference>
<protein>
    <recommendedName>
        <fullName evidence="4">dihydroneopterin aldolase</fullName>
        <ecNumber evidence="4">4.1.2.25</ecNumber>
    </recommendedName>
    <alternativeName>
        <fullName evidence="7">7,8-dihydroneopterin aldolase</fullName>
    </alternativeName>
</protein>
<evidence type="ECO:0000313" key="9">
    <source>
        <dbReference type="EMBL" id="MBR0654270.1"/>
    </source>
</evidence>
<evidence type="ECO:0000256" key="1">
    <source>
        <dbReference type="ARBA" id="ARBA00001353"/>
    </source>
</evidence>
<reference evidence="9" key="2">
    <citation type="journal article" date="2021" name="Syst. Appl. Microbiol.">
        <title>Roseomonas hellenica sp. nov., isolated from roots of wild-growing Alkanna tinctoria.</title>
        <authorList>
            <person name="Rat A."/>
            <person name="Naranjo H.D."/>
            <person name="Lebbe L."/>
            <person name="Cnockaert M."/>
            <person name="Krigas N."/>
            <person name="Grigoriadou K."/>
            <person name="Maloupa E."/>
            <person name="Willems A."/>
        </authorList>
    </citation>
    <scope>NUCLEOTIDE SEQUENCE</scope>
    <source>
        <strain evidence="9">LMG 28251</strain>
    </source>
</reference>
<dbReference type="Proteomes" id="UP001196068">
    <property type="component" value="Unassembled WGS sequence"/>
</dbReference>
<accession>A0AAF1KIG8</accession>
<name>A0AAF1KIG8_9PROT</name>
<evidence type="ECO:0000256" key="7">
    <source>
        <dbReference type="ARBA" id="ARBA00032903"/>
    </source>
</evidence>
<evidence type="ECO:0000256" key="2">
    <source>
        <dbReference type="ARBA" id="ARBA00005013"/>
    </source>
</evidence>
<dbReference type="InterPro" id="IPR043133">
    <property type="entry name" value="GTP-CH-I_C/QueF"/>
</dbReference>
<dbReference type="PANTHER" id="PTHR42844">
    <property type="entry name" value="DIHYDRONEOPTERIN ALDOLASE 1-RELATED"/>
    <property type="match status" value="1"/>
</dbReference>
<comment type="catalytic activity">
    <reaction evidence="1">
        <text>7,8-dihydroneopterin = 6-hydroxymethyl-7,8-dihydropterin + glycolaldehyde</text>
        <dbReference type="Rhea" id="RHEA:10540"/>
        <dbReference type="ChEBI" id="CHEBI:17001"/>
        <dbReference type="ChEBI" id="CHEBI:17071"/>
        <dbReference type="ChEBI" id="CHEBI:44841"/>
        <dbReference type="EC" id="4.1.2.25"/>
    </reaction>
</comment>
<dbReference type="GO" id="GO:0005737">
    <property type="term" value="C:cytoplasm"/>
    <property type="evidence" value="ECO:0007669"/>
    <property type="project" value="TreeGrafter"/>
</dbReference>
<keyword evidence="5" id="KW-0289">Folate biosynthesis</keyword>
<evidence type="ECO:0000259" key="8">
    <source>
        <dbReference type="SMART" id="SM00905"/>
    </source>
</evidence>
<dbReference type="Gene3D" id="3.30.1130.10">
    <property type="match status" value="1"/>
</dbReference>
<reference evidence="9" key="1">
    <citation type="submission" date="2020-01" db="EMBL/GenBank/DDBJ databases">
        <authorList>
            <person name="Rat A."/>
        </authorList>
    </citation>
    <scope>NUCLEOTIDE SEQUENCE</scope>
    <source>
        <strain evidence="9">LMG 28251</strain>
    </source>
</reference>
<dbReference type="InterPro" id="IPR006157">
    <property type="entry name" value="FolB_dom"/>
</dbReference>
<organism evidence="9 10">
    <name type="scientific">Plastoroseomonas arctica</name>
    <dbReference type="NCBI Taxonomy" id="1509237"/>
    <lineage>
        <taxon>Bacteria</taxon>
        <taxon>Pseudomonadati</taxon>
        <taxon>Pseudomonadota</taxon>
        <taxon>Alphaproteobacteria</taxon>
        <taxon>Acetobacterales</taxon>
        <taxon>Acetobacteraceae</taxon>
        <taxon>Plastoroseomonas</taxon>
    </lineage>
</organism>
<dbReference type="EMBL" id="JAAEDH010000003">
    <property type="protein sequence ID" value="MBR0654270.1"/>
    <property type="molecule type" value="Genomic_DNA"/>
</dbReference>
<dbReference type="Pfam" id="PF02152">
    <property type="entry name" value="FolB"/>
    <property type="match status" value="1"/>
</dbReference>
<dbReference type="SMART" id="SM00905">
    <property type="entry name" value="FolB"/>
    <property type="match status" value="1"/>
</dbReference>
<evidence type="ECO:0000256" key="5">
    <source>
        <dbReference type="ARBA" id="ARBA00022909"/>
    </source>
</evidence>
<dbReference type="NCBIfam" id="TIGR00526">
    <property type="entry name" value="folB_dom"/>
    <property type="match status" value="1"/>
</dbReference>
<dbReference type="SUPFAM" id="SSF55620">
    <property type="entry name" value="Tetrahydrobiopterin biosynthesis enzymes-like"/>
    <property type="match status" value="1"/>
</dbReference>
<sequence>MGCGTRRGTLRVSGFAPDAARGLRRVFLRGLEARARLGVHAHEKAGPQRIIIGIELAVEDADVAAGIGVDHLSRVVDYERVVMAARSIASGEHVLLVETLAERIALAALADPKVVAARVQIEKPDAFPDVVSVGVVVERTRPPC</sequence>
<dbReference type="PANTHER" id="PTHR42844:SF1">
    <property type="entry name" value="DIHYDRONEOPTERIN ALDOLASE 1-RELATED"/>
    <property type="match status" value="1"/>
</dbReference>
<dbReference type="GO" id="GO:0004150">
    <property type="term" value="F:dihydroneopterin aldolase activity"/>
    <property type="evidence" value="ECO:0007669"/>
    <property type="project" value="UniProtKB-EC"/>
</dbReference>
<gene>
    <name evidence="9" type="ORF">GXW79_04160</name>
</gene>
<evidence type="ECO:0000313" key="10">
    <source>
        <dbReference type="Proteomes" id="UP001196068"/>
    </source>
</evidence>
<keyword evidence="10" id="KW-1185">Reference proteome</keyword>
<comment type="similarity">
    <text evidence="3">Belongs to the DHNA family.</text>
</comment>
<dbReference type="AlphaFoldDB" id="A0AAF1KIG8"/>
<evidence type="ECO:0000256" key="3">
    <source>
        <dbReference type="ARBA" id="ARBA00005708"/>
    </source>
</evidence>
<dbReference type="InterPro" id="IPR006156">
    <property type="entry name" value="Dihydroneopterin_aldolase"/>
</dbReference>
<dbReference type="EC" id="4.1.2.25" evidence="4"/>
<proteinExistence type="inferred from homology"/>
<evidence type="ECO:0000256" key="6">
    <source>
        <dbReference type="ARBA" id="ARBA00023239"/>
    </source>
</evidence>
<evidence type="ECO:0000256" key="4">
    <source>
        <dbReference type="ARBA" id="ARBA00013043"/>
    </source>
</evidence>
<feature type="domain" description="Dihydroneopterin aldolase/epimerase" evidence="8">
    <location>
        <begin position="26"/>
        <end position="139"/>
    </location>
</feature>
<keyword evidence="6" id="KW-0456">Lyase</keyword>